<dbReference type="KEGG" id="mgg:MPLG2_0531"/>
<proteinExistence type="predicted"/>
<organism evidence="1 2">
    <name type="scientific">Micropruina glycogenica</name>
    <dbReference type="NCBI Taxonomy" id="75385"/>
    <lineage>
        <taxon>Bacteria</taxon>
        <taxon>Bacillati</taxon>
        <taxon>Actinomycetota</taxon>
        <taxon>Actinomycetes</taxon>
        <taxon>Propionibacteriales</taxon>
        <taxon>Nocardioidaceae</taxon>
        <taxon>Micropruina</taxon>
    </lineage>
</organism>
<gene>
    <name evidence="1" type="ORF">MPLG2_0531</name>
</gene>
<evidence type="ECO:0000313" key="1">
    <source>
        <dbReference type="EMBL" id="SPD85567.1"/>
    </source>
</evidence>
<evidence type="ECO:0000313" key="2">
    <source>
        <dbReference type="Proteomes" id="UP000238164"/>
    </source>
</evidence>
<dbReference type="AlphaFoldDB" id="A0A2N9JBQ4"/>
<accession>A0A2N9JBQ4</accession>
<reference evidence="1 2" key="1">
    <citation type="submission" date="2018-02" db="EMBL/GenBank/DDBJ databases">
        <authorList>
            <person name="Cohen D.B."/>
            <person name="Kent A.D."/>
        </authorList>
    </citation>
    <scope>NUCLEOTIDE SEQUENCE [LARGE SCALE GENOMIC DNA]</scope>
    <source>
        <strain evidence="1">1</strain>
    </source>
</reference>
<protein>
    <submittedName>
        <fullName evidence="1">Uncharacterized protein</fullName>
    </submittedName>
</protein>
<dbReference type="EMBL" id="LT985188">
    <property type="protein sequence ID" value="SPD85567.1"/>
    <property type="molecule type" value="Genomic_DNA"/>
</dbReference>
<keyword evidence="2" id="KW-1185">Reference proteome</keyword>
<dbReference type="Proteomes" id="UP000238164">
    <property type="component" value="Chromosome 1"/>
</dbReference>
<sequence length="76" mass="8214">MENRPLPVGEPSPSGWRTVPFRLENRPLPVGEPSPALGQTSIAWQPRSADRYIEVLRRPSASAARIVEGTVLGAPA</sequence>
<name>A0A2N9JBQ4_9ACTN</name>